<evidence type="ECO:0000313" key="1">
    <source>
        <dbReference type="EMBL" id="TEB29258.1"/>
    </source>
</evidence>
<accession>A0A4Y7T5N2</accession>
<keyword evidence="1" id="KW-0378">Hydrolase</keyword>
<dbReference type="STRING" id="71717.A0A4Y7T5N2"/>
<protein>
    <submittedName>
        <fullName evidence="1">Alpha/beta-hydrolase</fullName>
    </submittedName>
</protein>
<dbReference type="Gene3D" id="3.40.50.1820">
    <property type="entry name" value="alpha/beta hydrolase"/>
    <property type="match status" value="1"/>
</dbReference>
<dbReference type="InterPro" id="IPR029058">
    <property type="entry name" value="AB_hydrolase_fold"/>
</dbReference>
<proteinExistence type="predicted"/>
<gene>
    <name evidence="1" type="ORF">FA13DRAFT_1755631</name>
</gene>
<reference evidence="1 2" key="1">
    <citation type="journal article" date="2019" name="Nat. Ecol. Evol.">
        <title>Megaphylogeny resolves global patterns of mushroom evolution.</title>
        <authorList>
            <person name="Varga T."/>
            <person name="Krizsan K."/>
            <person name="Foldi C."/>
            <person name="Dima B."/>
            <person name="Sanchez-Garcia M."/>
            <person name="Sanchez-Ramirez S."/>
            <person name="Szollosi G.J."/>
            <person name="Szarkandi J.G."/>
            <person name="Papp V."/>
            <person name="Albert L."/>
            <person name="Andreopoulos W."/>
            <person name="Angelini C."/>
            <person name="Antonin V."/>
            <person name="Barry K.W."/>
            <person name="Bougher N.L."/>
            <person name="Buchanan P."/>
            <person name="Buyck B."/>
            <person name="Bense V."/>
            <person name="Catcheside P."/>
            <person name="Chovatia M."/>
            <person name="Cooper J."/>
            <person name="Damon W."/>
            <person name="Desjardin D."/>
            <person name="Finy P."/>
            <person name="Geml J."/>
            <person name="Haridas S."/>
            <person name="Hughes K."/>
            <person name="Justo A."/>
            <person name="Karasinski D."/>
            <person name="Kautmanova I."/>
            <person name="Kiss B."/>
            <person name="Kocsube S."/>
            <person name="Kotiranta H."/>
            <person name="LaButti K.M."/>
            <person name="Lechner B.E."/>
            <person name="Liimatainen K."/>
            <person name="Lipzen A."/>
            <person name="Lukacs Z."/>
            <person name="Mihaltcheva S."/>
            <person name="Morgado L.N."/>
            <person name="Niskanen T."/>
            <person name="Noordeloos M.E."/>
            <person name="Ohm R.A."/>
            <person name="Ortiz-Santana B."/>
            <person name="Ovrebo C."/>
            <person name="Racz N."/>
            <person name="Riley R."/>
            <person name="Savchenko A."/>
            <person name="Shiryaev A."/>
            <person name="Soop K."/>
            <person name="Spirin V."/>
            <person name="Szebenyi C."/>
            <person name="Tomsovsky M."/>
            <person name="Tulloss R.E."/>
            <person name="Uehling J."/>
            <person name="Grigoriev I.V."/>
            <person name="Vagvolgyi C."/>
            <person name="Papp T."/>
            <person name="Martin F.M."/>
            <person name="Miettinen O."/>
            <person name="Hibbett D.S."/>
            <person name="Nagy L.G."/>
        </authorList>
    </citation>
    <scope>NUCLEOTIDE SEQUENCE [LARGE SCALE GENOMIC DNA]</scope>
    <source>
        <strain evidence="1 2">FP101781</strain>
    </source>
</reference>
<comment type="caution">
    <text evidence="1">The sequence shown here is derived from an EMBL/GenBank/DDBJ whole genome shotgun (WGS) entry which is preliminary data.</text>
</comment>
<dbReference type="OrthoDB" id="10260961at2759"/>
<dbReference type="Proteomes" id="UP000298030">
    <property type="component" value="Unassembled WGS sequence"/>
</dbReference>
<organism evidence="1 2">
    <name type="scientific">Coprinellus micaceus</name>
    <name type="common">Glistening ink-cap mushroom</name>
    <name type="synonym">Coprinus micaceus</name>
    <dbReference type="NCBI Taxonomy" id="71717"/>
    <lineage>
        <taxon>Eukaryota</taxon>
        <taxon>Fungi</taxon>
        <taxon>Dikarya</taxon>
        <taxon>Basidiomycota</taxon>
        <taxon>Agaricomycotina</taxon>
        <taxon>Agaricomycetes</taxon>
        <taxon>Agaricomycetidae</taxon>
        <taxon>Agaricales</taxon>
        <taxon>Agaricineae</taxon>
        <taxon>Psathyrellaceae</taxon>
        <taxon>Coprinellus</taxon>
    </lineage>
</organism>
<sequence length="264" mass="29146">MQSRRTTEDYGHVREDGLLELPTGVALQYKVIPPPPAQSSGRGYSETGGAGGKGKKLAVCLHPWSWLGGGMNDPVLFSLEDVLHGNGYHVLRYNSRGVGRSTGRATFTGLEEGKDLEGVVLWGIQELGGVSSVVIIGYSHGSLITTLHPGLDQEPQHVKLAYVLLSYPLGPRSFLTLFKGSYYDEKLDELITASKSKILIAFGGRDEFTSFHRYKDWVKRLKSKAPVQEEEMLSVLGVPEATHFWFNESNDKLQVELARWLGSL</sequence>
<dbReference type="AlphaFoldDB" id="A0A4Y7T5N2"/>
<dbReference type="PANTHER" id="PTHR42103">
    <property type="entry name" value="ALPHA/BETA-HYDROLASES SUPERFAMILY PROTEIN"/>
    <property type="match status" value="1"/>
</dbReference>
<keyword evidence="2" id="KW-1185">Reference proteome</keyword>
<dbReference type="EMBL" id="QPFP01000028">
    <property type="protein sequence ID" value="TEB29258.1"/>
    <property type="molecule type" value="Genomic_DNA"/>
</dbReference>
<dbReference type="PANTHER" id="PTHR42103:SF2">
    <property type="entry name" value="AB HYDROLASE-1 DOMAIN-CONTAINING PROTEIN"/>
    <property type="match status" value="1"/>
</dbReference>
<name>A0A4Y7T5N2_COPMI</name>
<evidence type="ECO:0000313" key="2">
    <source>
        <dbReference type="Proteomes" id="UP000298030"/>
    </source>
</evidence>
<dbReference type="SUPFAM" id="SSF53474">
    <property type="entry name" value="alpha/beta-Hydrolases"/>
    <property type="match status" value="1"/>
</dbReference>
<dbReference type="GO" id="GO:0016787">
    <property type="term" value="F:hydrolase activity"/>
    <property type="evidence" value="ECO:0007669"/>
    <property type="project" value="UniProtKB-KW"/>
</dbReference>